<feature type="domain" description="DUF547" evidence="2">
    <location>
        <begin position="73"/>
        <end position="186"/>
    </location>
</feature>
<dbReference type="RefSeq" id="WP_226750886.1">
    <property type="nucleotide sequence ID" value="NZ_JAEINI020000004.1"/>
</dbReference>
<dbReference type="InterPro" id="IPR006869">
    <property type="entry name" value="DUF547"/>
</dbReference>
<organism evidence="3 4">
    <name type="scientific">Alishewanella maricola</name>
    <dbReference type="NCBI Taxonomy" id="2795740"/>
    <lineage>
        <taxon>Bacteria</taxon>
        <taxon>Pseudomonadati</taxon>
        <taxon>Pseudomonadota</taxon>
        <taxon>Gammaproteobacteria</taxon>
        <taxon>Alteromonadales</taxon>
        <taxon>Alteromonadaceae</taxon>
        <taxon>Alishewanella</taxon>
    </lineage>
</organism>
<evidence type="ECO:0000256" key="1">
    <source>
        <dbReference type="SAM" id="SignalP"/>
    </source>
</evidence>
<protein>
    <submittedName>
        <fullName evidence="3">DUF547 domain-containing protein</fullName>
    </submittedName>
</protein>
<keyword evidence="4" id="KW-1185">Reference proteome</keyword>
<dbReference type="Proteomes" id="UP000633814">
    <property type="component" value="Unassembled WGS sequence"/>
</dbReference>
<sequence length="264" mass="30590">MRFVILFWLLCFSLQVQARTFEHQPLTELLQQTVHTLPGGHATAVDYRLLQQQQGQLEAYLASLSAVDADIFKQWPAADRLAFLLNAYNAWTLQLILTAYPKVDSIKDLGTLFQSPWKKRFIPLLGKNRSLDEIEHDMIRGSGDFNEPRIHFAVNCASIGCPALREEAYNAEILEQQLEQQTLRFLSDRSRNLATDERLQLSAIFKWYKEDFQQPWRDSRSLASFLLRYAQALQLDERQQQQLAAGKLPISFLDYDWRLNAVAQ</sequence>
<comment type="caution">
    <text evidence="3">The sequence shown here is derived from an EMBL/GenBank/DDBJ whole genome shotgun (WGS) entry which is preliminary data.</text>
</comment>
<dbReference type="EMBL" id="JAEINI020000004">
    <property type="protein sequence ID" value="MCB5226794.1"/>
    <property type="molecule type" value="Genomic_DNA"/>
</dbReference>
<gene>
    <name evidence="3" type="ORF">JAO78_008195</name>
</gene>
<dbReference type="Pfam" id="PF04784">
    <property type="entry name" value="DUF547"/>
    <property type="match status" value="1"/>
</dbReference>
<dbReference type="PANTHER" id="PTHR46361">
    <property type="entry name" value="ELECTRON CARRIER/ PROTEIN DISULFIDE OXIDOREDUCTASE"/>
    <property type="match status" value="1"/>
</dbReference>
<keyword evidence="1" id="KW-0732">Signal</keyword>
<dbReference type="PANTHER" id="PTHR46361:SF3">
    <property type="entry name" value="ELECTRON CARRIER_ PROTEIN DISULFIDE OXIDOREDUCTASE"/>
    <property type="match status" value="1"/>
</dbReference>
<name>A0ABS8C387_9ALTE</name>
<evidence type="ECO:0000259" key="2">
    <source>
        <dbReference type="Pfam" id="PF04784"/>
    </source>
</evidence>
<evidence type="ECO:0000313" key="3">
    <source>
        <dbReference type="EMBL" id="MCB5226794.1"/>
    </source>
</evidence>
<reference evidence="3 4" key="1">
    <citation type="submission" date="2021-10" db="EMBL/GenBank/DDBJ databases">
        <title>Alishewanella koreense sp. nov. isolated from seawater of southwestern coast in South Korea and the proposal for the reclassification of Rheinheimera perlucida and Rheinheimera tuosuensis as Arsukibacterium perlucida and Arsukibacterium tuosuensis.</title>
        <authorList>
            <person name="Kim K.H."/>
            <person name="Ruan W."/>
            <person name="Kim K.R."/>
            <person name="Baek J.H."/>
            <person name="Jeon C.O."/>
        </authorList>
    </citation>
    <scope>NUCLEOTIDE SEQUENCE [LARGE SCALE GENOMIC DNA]</scope>
    <source>
        <strain evidence="3 4">16-MA</strain>
    </source>
</reference>
<feature type="signal peptide" evidence="1">
    <location>
        <begin position="1"/>
        <end position="18"/>
    </location>
</feature>
<evidence type="ECO:0000313" key="4">
    <source>
        <dbReference type="Proteomes" id="UP000633814"/>
    </source>
</evidence>
<proteinExistence type="predicted"/>
<feature type="chain" id="PRO_5047331273" evidence="1">
    <location>
        <begin position="19"/>
        <end position="264"/>
    </location>
</feature>
<accession>A0ABS8C387</accession>